<name>A0A6S7BWK1_9BURK</name>
<dbReference type="EMBL" id="CADIKW010000001">
    <property type="protein sequence ID" value="CAB3821921.1"/>
    <property type="molecule type" value="Genomic_DNA"/>
</dbReference>
<protein>
    <submittedName>
        <fullName evidence="1">Uncharacterized protein</fullName>
    </submittedName>
</protein>
<accession>A0A6S7BWK1</accession>
<keyword evidence="2" id="KW-1185">Reference proteome</keyword>
<dbReference type="Proteomes" id="UP000494272">
    <property type="component" value="Unassembled WGS sequence"/>
</dbReference>
<evidence type="ECO:0000313" key="1">
    <source>
        <dbReference type="EMBL" id="CAB3821921.1"/>
    </source>
</evidence>
<dbReference type="RefSeq" id="WP_175166692.1">
    <property type="nucleotide sequence ID" value="NZ_CADIKW010000001.1"/>
</dbReference>
<organism evidence="1 2">
    <name type="scientific">Achromobacter dolens</name>
    <dbReference type="NCBI Taxonomy" id="1287738"/>
    <lineage>
        <taxon>Bacteria</taxon>
        <taxon>Pseudomonadati</taxon>
        <taxon>Pseudomonadota</taxon>
        <taxon>Betaproteobacteria</taxon>
        <taxon>Burkholderiales</taxon>
        <taxon>Alcaligenaceae</taxon>
        <taxon>Achromobacter</taxon>
    </lineage>
</organism>
<reference evidence="1 2" key="1">
    <citation type="submission" date="2020-04" db="EMBL/GenBank/DDBJ databases">
        <authorList>
            <person name="De Canck E."/>
        </authorList>
    </citation>
    <scope>NUCLEOTIDE SEQUENCE [LARGE SCALE GENOMIC DNA]</scope>
    <source>
        <strain evidence="1 2">LMG 26841</strain>
    </source>
</reference>
<sequence length="91" mass="9816">MFHNNMVYKGYRLIASVSRISVAGSPRPAFTATVGVELAADWHRLHDPHQVPLFAAGGFVSSPVMAVDAAIHHGRQLVDGYVRPAAQVPAR</sequence>
<dbReference type="AlphaFoldDB" id="A0A6S7BWK1"/>
<evidence type="ECO:0000313" key="2">
    <source>
        <dbReference type="Proteomes" id="UP000494272"/>
    </source>
</evidence>
<proteinExistence type="predicted"/>
<gene>
    <name evidence="1" type="ORF">LMG26841_00503</name>
</gene>
<dbReference type="GeneID" id="94354048"/>